<gene>
    <name evidence="1" type="ordered locus">Ccan_14590</name>
</gene>
<protein>
    <submittedName>
        <fullName evidence="1">Uncharacterized protein</fullName>
    </submittedName>
</protein>
<dbReference type="KEGG" id="ccm:Ccan_14590"/>
<evidence type="ECO:0000313" key="1">
    <source>
        <dbReference type="EMBL" id="AEK23575.1"/>
    </source>
</evidence>
<evidence type="ECO:0000313" key="2">
    <source>
        <dbReference type="Proteomes" id="UP000008895"/>
    </source>
</evidence>
<sequence length="49" mass="5657">MPIHLLPYYLKTDTLMIKINKGNIAVAFVFSTIKINYKMKTLCYSSITD</sequence>
<dbReference type="HOGENOM" id="CLU_3133603_0_0_10"/>
<accession>F9YQN6</accession>
<reference evidence="1 2" key="1">
    <citation type="journal article" date="2011" name="J. Bacteriol.">
        <title>Complete genome sequence of the dog commensal and human pathogen Capnocytophaga canimorsus strain 5.</title>
        <authorList>
            <person name="Manfredi P."/>
            <person name="Pagni M."/>
            <person name="Cornelis G.R."/>
        </authorList>
    </citation>
    <scope>NUCLEOTIDE SEQUENCE [LARGE SCALE GENOMIC DNA]</scope>
    <source>
        <strain evidence="2">5</strain>
    </source>
</reference>
<organism evidence="1 2">
    <name type="scientific">Capnocytophaga canimorsus (strain 5)</name>
    <dbReference type="NCBI Taxonomy" id="860228"/>
    <lineage>
        <taxon>Bacteria</taxon>
        <taxon>Pseudomonadati</taxon>
        <taxon>Bacteroidota</taxon>
        <taxon>Flavobacteriia</taxon>
        <taxon>Flavobacteriales</taxon>
        <taxon>Flavobacteriaceae</taxon>
        <taxon>Capnocytophaga</taxon>
    </lineage>
</organism>
<dbReference type="Proteomes" id="UP000008895">
    <property type="component" value="Chromosome"/>
</dbReference>
<dbReference type="AlphaFoldDB" id="F9YQN6"/>
<name>F9YQN6_CAPCC</name>
<proteinExistence type="predicted"/>
<keyword evidence="2" id="KW-1185">Reference proteome</keyword>
<dbReference type="EMBL" id="CP002113">
    <property type="protein sequence ID" value="AEK23575.1"/>
    <property type="molecule type" value="Genomic_DNA"/>
</dbReference>